<name>A0ABY5XCB2_ERWPY</name>
<reference evidence="1" key="1">
    <citation type="submission" date="2022-07" db="EMBL/GenBank/DDBJ databases">
        <title>Genetic diversity of Erwinia pyrifoliae.</title>
        <authorList>
            <person name="Park D.S."/>
            <person name="Ham H."/>
        </authorList>
    </citation>
    <scope>NUCLEOTIDE SEQUENCE</scope>
    <source>
        <strain evidence="1">CP201486</strain>
    </source>
</reference>
<organism evidence="1 2">
    <name type="scientific">Erwinia pyrifoliae</name>
    <dbReference type="NCBI Taxonomy" id="79967"/>
    <lineage>
        <taxon>Bacteria</taxon>
        <taxon>Pseudomonadati</taxon>
        <taxon>Pseudomonadota</taxon>
        <taxon>Gammaproteobacteria</taxon>
        <taxon>Enterobacterales</taxon>
        <taxon>Erwiniaceae</taxon>
        <taxon>Erwinia</taxon>
    </lineage>
</organism>
<dbReference type="Pfam" id="PF13671">
    <property type="entry name" value="AAA_33"/>
    <property type="match status" value="1"/>
</dbReference>
<dbReference type="EMBL" id="CP103445">
    <property type="protein sequence ID" value="UWS35036.1"/>
    <property type="molecule type" value="Genomic_DNA"/>
</dbReference>
<dbReference type="SUPFAM" id="SSF52540">
    <property type="entry name" value="P-loop containing nucleoside triphosphate hydrolases"/>
    <property type="match status" value="1"/>
</dbReference>
<proteinExistence type="predicted"/>
<evidence type="ECO:0000313" key="2">
    <source>
        <dbReference type="Proteomes" id="UP001058553"/>
    </source>
</evidence>
<keyword evidence="2" id="KW-1185">Reference proteome</keyword>
<accession>A0ABY5XCB2</accession>
<evidence type="ECO:0000313" key="1">
    <source>
        <dbReference type="EMBL" id="UWS35036.1"/>
    </source>
</evidence>
<sequence length="156" mass="17752">MLIIFSGLPGSGKSTIARVLAARIRAVYLRIDTIEQAIRQAEKEDKQRGPEGYFVAYQLASENLKTGLSVITDAVNPLRLTRDAFRDVAVSNGVPWLEIEVVCPDRQLHRQRVEQRRTDISGLRLPDWAAVIGRDYQPWHRQRCIRSIEKSTGNQK</sequence>
<dbReference type="PANTHER" id="PTHR37807">
    <property type="entry name" value="OS07G0160300 PROTEIN"/>
    <property type="match status" value="1"/>
</dbReference>
<dbReference type="PANTHER" id="PTHR37807:SF3">
    <property type="entry name" value="OS07G0160300 PROTEIN"/>
    <property type="match status" value="1"/>
</dbReference>
<dbReference type="RefSeq" id="WP_259826258.1">
    <property type="nucleotide sequence ID" value="NZ_CP103445.1"/>
</dbReference>
<dbReference type="InterPro" id="IPR027417">
    <property type="entry name" value="P-loop_NTPase"/>
</dbReference>
<dbReference type="Gene3D" id="3.40.50.300">
    <property type="entry name" value="P-loop containing nucleotide triphosphate hydrolases"/>
    <property type="match status" value="1"/>
</dbReference>
<dbReference type="Proteomes" id="UP001058553">
    <property type="component" value="Chromosome"/>
</dbReference>
<gene>
    <name evidence="1" type="ORF">NYP84_07805</name>
</gene>
<protein>
    <submittedName>
        <fullName evidence="1">AAA family ATPase</fullName>
    </submittedName>
</protein>